<evidence type="ECO:0000313" key="4">
    <source>
        <dbReference type="Proteomes" id="UP000297564"/>
    </source>
</evidence>
<sequence>MLLKLALVAASMLAASAASRRFGHAVGGVIGGMPMIAAPICAVLLVDAGSETVRAIALGTLVCIPGSVLHSVTVAWAARIAPWPVAVGSGLSVFLLAGLALTSLQLPVALTCALALAAPALGVLASPRAARVGGPVPVPHREIVLRLVAAVGMAAVIILGADVLPPVASGLLLAVPITGTILPCFTLPRHGAQATAMLMGGFLMGLHGFAGFFVVLYLALGRQGPVVAFVLALAGAAAVALLVQWVRRLVVPRAAAQARE</sequence>
<feature type="transmembrane region" description="Helical" evidence="1">
    <location>
        <begin position="197"/>
        <end position="220"/>
    </location>
</feature>
<feature type="transmembrane region" description="Helical" evidence="1">
    <location>
        <begin position="93"/>
        <end position="122"/>
    </location>
</feature>
<evidence type="ECO:0000256" key="2">
    <source>
        <dbReference type="SAM" id="SignalP"/>
    </source>
</evidence>
<evidence type="ECO:0000256" key="1">
    <source>
        <dbReference type="SAM" id="Phobius"/>
    </source>
</evidence>
<feature type="transmembrane region" description="Helical" evidence="1">
    <location>
        <begin position="226"/>
        <end position="246"/>
    </location>
</feature>
<keyword evidence="1" id="KW-0812">Transmembrane</keyword>
<organism evidence="3 4">
    <name type="scientific">Ramlibacter rhizophilus</name>
    <dbReference type="NCBI Taxonomy" id="1781167"/>
    <lineage>
        <taxon>Bacteria</taxon>
        <taxon>Pseudomonadati</taxon>
        <taxon>Pseudomonadota</taxon>
        <taxon>Betaproteobacteria</taxon>
        <taxon>Burkholderiales</taxon>
        <taxon>Comamonadaceae</taxon>
        <taxon>Ramlibacter</taxon>
    </lineage>
</organism>
<dbReference type="EMBL" id="SMLL01000003">
    <property type="protein sequence ID" value="TFZ01161.1"/>
    <property type="molecule type" value="Genomic_DNA"/>
</dbReference>
<feature type="transmembrane region" description="Helical" evidence="1">
    <location>
        <begin position="167"/>
        <end position="185"/>
    </location>
</feature>
<proteinExistence type="predicted"/>
<keyword evidence="1" id="KW-1133">Transmembrane helix</keyword>
<dbReference type="OrthoDB" id="161727at2"/>
<keyword evidence="4" id="KW-1185">Reference proteome</keyword>
<gene>
    <name evidence="3" type="ORF">EZ242_07160</name>
</gene>
<protein>
    <recommendedName>
        <fullName evidence="5">Membrane transporter protein</fullName>
    </recommendedName>
</protein>
<feature type="transmembrane region" description="Helical" evidence="1">
    <location>
        <begin position="143"/>
        <end position="161"/>
    </location>
</feature>
<dbReference type="AlphaFoldDB" id="A0A4Z0BQP7"/>
<name>A0A4Z0BQP7_9BURK</name>
<comment type="caution">
    <text evidence="3">The sequence shown here is derived from an EMBL/GenBank/DDBJ whole genome shotgun (WGS) entry which is preliminary data.</text>
</comment>
<feature type="transmembrane region" description="Helical" evidence="1">
    <location>
        <begin position="58"/>
        <end position="81"/>
    </location>
</feature>
<keyword evidence="1" id="KW-0472">Membrane</keyword>
<reference evidence="3 4" key="1">
    <citation type="submission" date="2019-03" db="EMBL/GenBank/DDBJ databases">
        <title>Ramlibacter rhizophilus CCTCC AB2015357, whole genome shotgun sequence.</title>
        <authorList>
            <person name="Zhang X."/>
            <person name="Feng G."/>
            <person name="Zhu H."/>
        </authorList>
    </citation>
    <scope>NUCLEOTIDE SEQUENCE [LARGE SCALE GENOMIC DNA]</scope>
    <source>
        <strain evidence="3 4">CCTCC AB2015357</strain>
    </source>
</reference>
<keyword evidence="2" id="KW-0732">Signal</keyword>
<feature type="chain" id="PRO_5021471833" description="Membrane transporter protein" evidence="2">
    <location>
        <begin position="18"/>
        <end position="260"/>
    </location>
</feature>
<accession>A0A4Z0BQP7</accession>
<dbReference type="Proteomes" id="UP000297564">
    <property type="component" value="Unassembled WGS sequence"/>
</dbReference>
<feature type="transmembrane region" description="Helical" evidence="1">
    <location>
        <begin position="27"/>
        <end position="46"/>
    </location>
</feature>
<feature type="signal peptide" evidence="2">
    <location>
        <begin position="1"/>
        <end position="17"/>
    </location>
</feature>
<evidence type="ECO:0000313" key="3">
    <source>
        <dbReference type="EMBL" id="TFZ01161.1"/>
    </source>
</evidence>
<evidence type="ECO:0008006" key="5">
    <source>
        <dbReference type="Google" id="ProtNLM"/>
    </source>
</evidence>